<dbReference type="SMART" id="SM01217">
    <property type="entry name" value="Fn3_like"/>
    <property type="match status" value="1"/>
</dbReference>
<evidence type="ECO:0000256" key="2">
    <source>
        <dbReference type="ARBA" id="ARBA00022729"/>
    </source>
</evidence>
<dbReference type="CDD" id="cd23343">
    <property type="entry name" value="beta-trefoil_FSCN_BglX-like"/>
    <property type="match status" value="1"/>
</dbReference>
<dbReference type="InterPro" id="IPR002772">
    <property type="entry name" value="Glyco_hydro_3_C"/>
</dbReference>
<dbReference type="Pfam" id="PF01915">
    <property type="entry name" value="Glyco_hydro_3_C"/>
    <property type="match status" value="1"/>
</dbReference>
<feature type="domain" description="Fibronectin type III-like" evidence="5">
    <location>
        <begin position="756"/>
        <end position="836"/>
    </location>
</feature>
<evidence type="ECO:0000256" key="4">
    <source>
        <dbReference type="SAM" id="MobiDB-lite"/>
    </source>
</evidence>
<keyword evidence="2" id="KW-0732">Signal</keyword>
<evidence type="ECO:0000256" key="3">
    <source>
        <dbReference type="ARBA" id="ARBA00022801"/>
    </source>
</evidence>
<feature type="compositionally biased region" description="Low complexity" evidence="4">
    <location>
        <begin position="934"/>
        <end position="946"/>
    </location>
</feature>
<dbReference type="InterPro" id="IPR036962">
    <property type="entry name" value="Glyco_hydro_3_N_sf"/>
</dbReference>
<dbReference type="PRINTS" id="PR00133">
    <property type="entry name" value="GLHYDRLASE3"/>
</dbReference>
<dbReference type="InterPro" id="IPR008999">
    <property type="entry name" value="Actin-crosslinking"/>
</dbReference>
<dbReference type="STRING" id="43678.OJAG_01470"/>
<accession>A0A163T6E6</accession>
<dbReference type="SUPFAM" id="SSF50405">
    <property type="entry name" value="Actin-crosslinking proteins"/>
    <property type="match status" value="1"/>
</dbReference>
<dbReference type="SUPFAM" id="SSF52279">
    <property type="entry name" value="Beta-D-glucan exohydrolase, C-terminal domain"/>
    <property type="match status" value="1"/>
</dbReference>
<dbReference type="EC" id="3.2.1.37" evidence="6"/>
<comment type="caution">
    <text evidence="6">The sequence shown here is derived from an EMBL/GenBank/DDBJ whole genome shotgun (WGS) entry which is preliminary data.</text>
</comment>
<evidence type="ECO:0000259" key="5">
    <source>
        <dbReference type="SMART" id="SM01217"/>
    </source>
</evidence>
<protein>
    <submittedName>
        <fullName evidence="6">Xylan 1,4-beta-xylosidase</fullName>
        <ecNumber evidence="6">3.2.1.37</ecNumber>
        <ecNumber evidence="6">3.2.1.55</ecNumber>
    </submittedName>
</protein>
<comment type="similarity">
    <text evidence="1">Belongs to the glycosyl hydrolase 3 family.</text>
</comment>
<proteinExistence type="inferred from homology"/>
<keyword evidence="6" id="KW-0326">Glycosidase</keyword>
<dbReference type="InterPro" id="IPR044993">
    <property type="entry name" value="BXL"/>
</dbReference>
<dbReference type="Gene3D" id="3.20.20.300">
    <property type="entry name" value="Glycoside hydrolase, family 3, N-terminal domain"/>
    <property type="match status" value="1"/>
</dbReference>
<dbReference type="InterPro" id="IPR001764">
    <property type="entry name" value="Glyco_hydro_3_N"/>
</dbReference>
<dbReference type="EMBL" id="LRIE01000025">
    <property type="protein sequence ID" value="KZM37156.1"/>
    <property type="molecule type" value="Genomic_DNA"/>
</dbReference>
<evidence type="ECO:0000313" key="7">
    <source>
        <dbReference type="Proteomes" id="UP000076447"/>
    </source>
</evidence>
<gene>
    <name evidence="6" type="primary">xyl3A</name>
    <name evidence="6" type="ORF">OJAG_01470</name>
</gene>
<dbReference type="EC" id="3.2.1.55" evidence="6"/>
<dbReference type="Pfam" id="PF14310">
    <property type="entry name" value="Fn3-like"/>
    <property type="match status" value="1"/>
</dbReference>
<feature type="region of interest" description="Disordered" evidence="4">
    <location>
        <begin position="916"/>
        <end position="948"/>
    </location>
</feature>
<dbReference type="PATRIC" id="fig|43678.3.peg.158"/>
<evidence type="ECO:0000256" key="1">
    <source>
        <dbReference type="ARBA" id="ARBA00005336"/>
    </source>
</evidence>
<dbReference type="PANTHER" id="PTHR42721:SF3">
    <property type="entry name" value="BETA-D-XYLOSIDASE 5-RELATED"/>
    <property type="match status" value="1"/>
</dbReference>
<feature type="compositionally biased region" description="Gly residues" evidence="4">
    <location>
        <begin position="920"/>
        <end position="933"/>
    </location>
</feature>
<dbReference type="RefSeq" id="WP_068706688.1">
    <property type="nucleotide sequence ID" value="NZ_LRIE01000025.1"/>
</dbReference>
<dbReference type="InterPro" id="IPR017853">
    <property type="entry name" value="GH"/>
</dbReference>
<sequence>MHSLHDAPDLARDAPVLDPAEARAGAVLALLTLDEKVAMLHQAAPAVERLGLAPFRTGTEALHGVSWLGTATVFPQPVGLAASWDEDLLTRVGDAVATEVRAKHAGDPSVSLNVWAPVVNPLRHPLWGRGEECFSEDPHLTTELATAYSRGLRGAHPTVWKTVPTLKHFLGYSNEVDRSVTSSHLPPQALREYELPAYQGAVASGAVGAVMPSYNLVNGRPNHVARELLDELRSWAPGSIAVVSDAAAPTNLVESERYFPTHTASHAAALRAGVDSFTDNDADPRLTIERVTAALAAGLVTESDVDRAVLRLLVLRARTGELSPPDLDPYRSIAPDAIDLPEHRALAREAVARGVVVLSNEGVLPLRATPTRVAVVGPHADRVVHDWYSGTPPYTTSIAAALVARYPDAEVLVADGADRVALRSRSTGAYVAVSDDASVLTASSPTASPSTHLDVTDWGEGVLTLRSVVSGRMLTGASWILAADAERIGGWVAQETFHSHRHPDGSWSLQHVGSRRWVRVQHGSGLLVADADDTEAAERFTVRTVRAGAPEVARVAAEADVVLVAVGNDPHVLGRETEDRPHLDLPAGMEEIWRVAHESGRPAVLVVVSSYPYALGPVADEAAAVVWTSHGGQELGPGLVDVLSGDLEPTGRLAQTWWRETRDAGEILDYDVVSAGTTYWYSDADPLYAFGHGLSWSAVAYDAITLSTPGLTATTGTTTGELAAAVSPTSGPGGVPGTPLVATVRLRNTGARPVDELVALYALAPDLPVTAPRRRLVARTRVHLAPGEAASVALEIDVSRLAVWDVGVSADGPGTSTPGAFHLQPGDYEIGTGPSSVDLPVRAPLRVMGAPRPARPLGGAALHAHGFDAYDGVLTSDRTPEEGSAIEVAAGSRSGWARYDGLVLDGVRRATLSVASTAGPGAGGAPGGSGDGSRPGTRGPGSPDGPTVGAVELLVRRAGDRAGTWEPVGRVGVRASGRYAWQDAALDVPDTITGAVDLLARLEGAARLASIRF</sequence>
<dbReference type="InterPro" id="IPR013783">
    <property type="entry name" value="Ig-like_fold"/>
</dbReference>
<dbReference type="Pfam" id="PF00933">
    <property type="entry name" value="Glyco_hydro_3"/>
    <property type="match status" value="1"/>
</dbReference>
<dbReference type="GO" id="GO:0045493">
    <property type="term" value="P:xylan catabolic process"/>
    <property type="evidence" value="ECO:0007669"/>
    <property type="project" value="InterPro"/>
</dbReference>
<dbReference type="Gene3D" id="2.60.120.380">
    <property type="match status" value="1"/>
</dbReference>
<name>A0A163T6E6_9CELL</name>
<dbReference type="Proteomes" id="UP000076447">
    <property type="component" value="Unassembled WGS sequence"/>
</dbReference>
<dbReference type="Gene3D" id="2.60.40.10">
    <property type="entry name" value="Immunoglobulins"/>
    <property type="match status" value="1"/>
</dbReference>
<dbReference type="GO" id="GO:0031222">
    <property type="term" value="P:arabinan catabolic process"/>
    <property type="evidence" value="ECO:0007669"/>
    <property type="project" value="TreeGrafter"/>
</dbReference>
<dbReference type="InterPro" id="IPR026891">
    <property type="entry name" value="Fn3-like"/>
</dbReference>
<dbReference type="GO" id="GO:0046556">
    <property type="term" value="F:alpha-L-arabinofuranosidase activity"/>
    <property type="evidence" value="ECO:0007669"/>
    <property type="project" value="UniProtKB-EC"/>
</dbReference>
<organism evidence="6 7">
    <name type="scientific">Oerskovia enterophila</name>
    <dbReference type="NCBI Taxonomy" id="43678"/>
    <lineage>
        <taxon>Bacteria</taxon>
        <taxon>Bacillati</taxon>
        <taxon>Actinomycetota</taxon>
        <taxon>Actinomycetes</taxon>
        <taxon>Micrococcales</taxon>
        <taxon>Cellulomonadaceae</taxon>
        <taxon>Oerskovia</taxon>
    </lineage>
</organism>
<dbReference type="GO" id="GO:0009044">
    <property type="term" value="F:xylan 1,4-beta-xylosidase activity"/>
    <property type="evidence" value="ECO:0007669"/>
    <property type="project" value="UniProtKB-EC"/>
</dbReference>
<keyword evidence="3 6" id="KW-0378">Hydrolase</keyword>
<reference evidence="6 7" key="1">
    <citation type="submission" date="2016-01" db="EMBL/GenBank/DDBJ databases">
        <title>Genome sequence of Oerskovia enterophila VJag, an agar and cellulose degrading bacterium.</title>
        <authorList>
            <person name="Poehlein A."/>
            <person name="Jag V."/>
            <person name="Bengelsdorf F."/>
            <person name="Duerre P."/>
            <person name="Daniel R."/>
        </authorList>
    </citation>
    <scope>NUCLEOTIDE SEQUENCE [LARGE SCALE GENOMIC DNA]</scope>
    <source>
        <strain evidence="6 7">VJag</strain>
    </source>
</reference>
<dbReference type="PANTHER" id="PTHR42721">
    <property type="entry name" value="SUGAR HYDROLASE-RELATED"/>
    <property type="match status" value="1"/>
</dbReference>
<dbReference type="SUPFAM" id="SSF51445">
    <property type="entry name" value="(Trans)glycosidases"/>
    <property type="match status" value="1"/>
</dbReference>
<evidence type="ECO:0000313" key="6">
    <source>
        <dbReference type="EMBL" id="KZM37156.1"/>
    </source>
</evidence>
<dbReference type="Gene3D" id="3.40.50.1700">
    <property type="entry name" value="Glycoside hydrolase family 3 C-terminal domain"/>
    <property type="match status" value="1"/>
</dbReference>
<dbReference type="AlphaFoldDB" id="A0A163T6E6"/>
<dbReference type="InterPro" id="IPR036881">
    <property type="entry name" value="Glyco_hydro_3_C_sf"/>
</dbReference>